<dbReference type="InterPro" id="IPR049829">
    <property type="entry name" value="MptA/B-like"/>
</dbReference>
<evidence type="ECO:0000256" key="5">
    <source>
        <dbReference type="ARBA" id="ARBA00022989"/>
    </source>
</evidence>
<comment type="caution">
    <text evidence="10">The sequence shown here is derived from an EMBL/GenBank/DDBJ whole genome shotgun (WGS) entry which is preliminary data.</text>
</comment>
<feature type="transmembrane region" description="Helical" evidence="9">
    <location>
        <begin position="512"/>
        <end position="533"/>
    </location>
</feature>
<evidence type="ECO:0000256" key="6">
    <source>
        <dbReference type="ARBA" id="ARBA00023136"/>
    </source>
</evidence>
<keyword evidence="3 10" id="KW-0808">Transferase</keyword>
<feature type="transmembrane region" description="Helical" evidence="9">
    <location>
        <begin position="92"/>
        <end position="113"/>
    </location>
</feature>
<evidence type="ECO:0000256" key="2">
    <source>
        <dbReference type="ARBA" id="ARBA00022676"/>
    </source>
</evidence>
<organism evidence="10 11">
    <name type="scientific">Amycolatopsis jiangsuensis</name>
    <dbReference type="NCBI Taxonomy" id="1181879"/>
    <lineage>
        <taxon>Bacteria</taxon>
        <taxon>Bacillati</taxon>
        <taxon>Actinomycetota</taxon>
        <taxon>Actinomycetes</taxon>
        <taxon>Pseudonocardiales</taxon>
        <taxon>Pseudonocardiaceae</taxon>
        <taxon>Amycolatopsis</taxon>
    </lineage>
</organism>
<dbReference type="AlphaFoldDB" id="A0A840IRQ0"/>
<keyword evidence="6 9" id="KW-0472">Membrane</keyword>
<evidence type="ECO:0000256" key="7">
    <source>
        <dbReference type="ARBA" id="ARBA00043987"/>
    </source>
</evidence>
<dbReference type="NCBIfam" id="NF038066">
    <property type="entry name" value="MptB"/>
    <property type="match status" value="1"/>
</dbReference>
<keyword evidence="11" id="KW-1185">Reference proteome</keyword>
<evidence type="ECO:0000256" key="1">
    <source>
        <dbReference type="ARBA" id="ARBA00004141"/>
    </source>
</evidence>
<evidence type="ECO:0000256" key="4">
    <source>
        <dbReference type="ARBA" id="ARBA00022692"/>
    </source>
</evidence>
<dbReference type="GO" id="GO:0016020">
    <property type="term" value="C:membrane"/>
    <property type="evidence" value="ECO:0007669"/>
    <property type="project" value="UniProtKB-SubCell"/>
</dbReference>
<reference evidence="10 11" key="1">
    <citation type="submission" date="2020-08" db="EMBL/GenBank/DDBJ databases">
        <title>Sequencing the genomes of 1000 actinobacteria strains.</title>
        <authorList>
            <person name="Klenk H.-P."/>
        </authorList>
    </citation>
    <scope>NUCLEOTIDE SEQUENCE [LARGE SCALE GENOMIC DNA]</scope>
    <source>
        <strain evidence="10 11">DSM 45859</strain>
    </source>
</reference>
<dbReference type="Pfam" id="PF26314">
    <property type="entry name" value="MptA_B_family"/>
    <property type="match status" value="1"/>
</dbReference>
<feature type="region of interest" description="Disordered" evidence="8">
    <location>
        <begin position="1"/>
        <end position="38"/>
    </location>
</feature>
<feature type="transmembrane region" description="Helical" evidence="9">
    <location>
        <begin position="213"/>
        <end position="235"/>
    </location>
</feature>
<feature type="transmembrane region" description="Helical" evidence="9">
    <location>
        <begin position="415"/>
        <end position="437"/>
    </location>
</feature>
<dbReference type="EMBL" id="JACHMG010000001">
    <property type="protein sequence ID" value="MBB4684570.1"/>
    <property type="molecule type" value="Genomic_DNA"/>
</dbReference>
<protein>
    <submittedName>
        <fullName evidence="10">Alpha-1,6-mannosyltransferase</fullName>
        <ecNumber evidence="10">2.4.1.-</ecNumber>
    </submittedName>
</protein>
<feature type="transmembrane region" description="Helical" evidence="9">
    <location>
        <begin position="347"/>
        <end position="376"/>
    </location>
</feature>
<gene>
    <name evidence="10" type="ORF">BJY18_002055</name>
</gene>
<comment type="subcellular location">
    <subcellularLocation>
        <location evidence="1">Membrane</location>
        <topology evidence="1">Multi-pass membrane protein</topology>
    </subcellularLocation>
</comment>
<accession>A0A840IRQ0</accession>
<name>A0A840IRQ0_9PSEU</name>
<evidence type="ECO:0000256" key="9">
    <source>
        <dbReference type="SAM" id="Phobius"/>
    </source>
</evidence>
<proteinExistence type="inferred from homology"/>
<dbReference type="EC" id="2.4.1.-" evidence="10"/>
<keyword evidence="4 9" id="KW-0812">Transmembrane</keyword>
<feature type="transmembrane region" description="Helical" evidence="9">
    <location>
        <begin position="125"/>
        <end position="144"/>
    </location>
</feature>
<keyword evidence="5 9" id="KW-1133">Transmembrane helix</keyword>
<evidence type="ECO:0000256" key="8">
    <source>
        <dbReference type="SAM" id="MobiDB-lite"/>
    </source>
</evidence>
<evidence type="ECO:0000313" key="10">
    <source>
        <dbReference type="EMBL" id="MBB4684570.1"/>
    </source>
</evidence>
<dbReference type="GO" id="GO:0016757">
    <property type="term" value="F:glycosyltransferase activity"/>
    <property type="evidence" value="ECO:0007669"/>
    <property type="project" value="UniProtKB-KW"/>
</dbReference>
<feature type="compositionally biased region" description="Basic and acidic residues" evidence="8">
    <location>
        <begin position="1"/>
        <end position="13"/>
    </location>
</feature>
<feature type="transmembrane region" description="Helical" evidence="9">
    <location>
        <begin position="247"/>
        <end position="265"/>
    </location>
</feature>
<evidence type="ECO:0000256" key="3">
    <source>
        <dbReference type="ARBA" id="ARBA00022679"/>
    </source>
</evidence>
<feature type="transmembrane region" description="Helical" evidence="9">
    <location>
        <begin position="444"/>
        <end position="462"/>
    </location>
</feature>
<evidence type="ECO:0000313" key="11">
    <source>
        <dbReference type="Proteomes" id="UP000581769"/>
    </source>
</evidence>
<sequence length="558" mass="58474">MAVGEHSEQRVPEPGDSGDPAPAAVASPVRPRATEPLNDAEHRGLDVVRRFGTVGSLFLALGSLGAGAAPVINPVQDLPVLRLFTRIPTVSLAIAFSGMGILVLSWLMLGRFARPASARLASRGQLARTIAMWIAPLLVIPPLFSRDVYSYLAQSEIVHRGMDPYELGPAQALGVADPLTAGVSNIWRETPAPYGPLVLRLGGWLAPLGGNNIVAGVLLQRALALVGVMLIVWAVPRLARRFGVQPATALWLGAANPLLIFHFVAGAHNDALAIGLMVAGLEIGIRRLPVRIKGDSPPPLARGELLFIGLGVATITVGATVKVPTVLALGFFAVMVARRWHGRVKDLLWAGIPMAALFAVVLLAVCYGTGLGFGWIGATANTPGLVRAWISPTAELANLTGVLGIALGLGNHTDALVPIFGALGYLVTAVVTIKFLWASFKWRYRPIIGLGVSLGAAMILQISLQPWYLLWAVIPLAAAAGTSRFRVAATVISAGLPFLLPPTGGTFDGRAYILPWAYGAAVLVTLGGLAIVYRVSPLLLSRTSPPSPAPGAHADVVS</sequence>
<comment type="similarity">
    <text evidence="7">Belongs to the MptA/B family.</text>
</comment>
<keyword evidence="2 10" id="KW-0328">Glycosyltransferase</keyword>
<feature type="transmembrane region" description="Helical" evidence="9">
    <location>
        <begin position="51"/>
        <end position="72"/>
    </location>
</feature>
<dbReference type="Proteomes" id="UP000581769">
    <property type="component" value="Unassembled WGS sequence"/>
</dbReference>
<feature type="transmembrane region" description="Helical" evidence="9">
    <location>
        <begin position="305"/>
        <end position="335"/>
    </location>
</feature>
<feature type="compositionally biased region" description="Low complexity" evidence="8">
    <location>
        <begin position="14"/>
        <end position="31"/>
    </location>
</feature>